<name>A0A0C2IVW4_THEKT</name>
<sequence length="110" mass="12726">MKDGERSCATHFYIGCVNSKENSSSSCDLTDHLTNDYVIFNHLQFDILYKDLGDHRAMIVEVIVTPKSFINCKDKFKLTAFNKDTKSLHIDYTYSVNYIVFVVVNQAKRF</sequence>
<keyword evidence="5" id="KW-1133">Transmembrane helix</keyword>
<keyword evidence="4" id="KW-0732">Signal</keyword>
<evidence type="ECO:0000256" key="4">
    <source>
        <dbReference type="ARBA" id="ARBA00022729"/>
    </source>
</evidence>
<protein>
    <submittedName>
        <fullName evidence="7">Uncharacterized protein</fullName>
    </submittedName>
</protein>
<evidence type="ECO:0000256" key="6">
    <source>
        <dbReference type="ARBA" id="ARBA00023136"/>
    </source>
</evidence>
<dbReference type="Pfam" id="PF02990">
    <property type="entry name" value="EMP70"/>
    <property type="match status" value="1"/>
</dbReference>
<keyword evidence="8" id="KW-1185">Reference proteome</keyword>
<dbReference type="GO" id="GO:0016020">
    <property type="term" value="C:membrane"/>
    <property type="evidence" value="ECO:0007669"/>
    <property type="project" value="UniProtKB-SubCell"/>
</dbReference>
<comment type="subcellular location">
    <subcellularLocation>
        <location evidence="1">Membrane</location>
        <topology evidence="1">Multi-pass membrane protein</topology>
    </subcellularLocation>
</comment>
<dbReference type="EMBL" id="JWZT01005390">
    <property type="protein sequence ID" value="KII60992.1"/>
    <property type="molecule type" value="Genomic_DNA"/>
</dbReference>
<comment type="caution">
    <text evidence="7">The sequence shown here is derived from an EMBL/GenBank/DDBJ whole genome shotgun (WGS) entry which is preliminary data.</text>
</comment>
<evidence type="ECO:0000256" key="1">
    <source>
        <dbReference type="ARBA" id="ARBA00004141"/>
    </source>
</evidence>
<reference evidence="7 8" key="1">
    <citation type="journal article" date="2014" name="Genome Biol. Evol.">
        <title>The genome of the myxosporean Thelohanellus kitauei shows adaptations to nutrient acquisition within its fish host.</title>
        <authorList>
            <person name="Yang Y."/>
            <person name="Xiong J."/>
            <person name="Zhou Z."/>
            <person name="Huo F."/>
            <person name="Miao W."/>
            <person name="Ran C."/>
            <person name="Liu Y."/>
            <person name="Zhang J."/>
            <person name="Feng J."/>
            <person name="Wang M."/>
            <person name="Wang M."/>
            <person name="Wang L."/>
            <person name="Yao B."/>
        </authorList>
    </citation>
    <scope>NUCLEOTIDE SEQUENCE [LARGE SCALE GENOMIC DNA]</scope>
    <source>
        <strain evidence="7">Wuqing</strain>
    </source>
</reference>
<dbReference type="AlphaFoldDB" id="A0A0C2IVW4"/>
<keyword evidence="6" id="KW-0472">Membrane</keyword>
<organism evidence="7 8">
    <name type="scientific">Thelohanellus kitauei</name>
    <name type="common">Myxosporean</name>
    <dbReference type="NCBI Taxonomy" id="669202"/>
    <lineage>
        <taxon>Eukaryota</taxon>
        <taxon>Metazoa</taxon>
        <taxon>Cnidaria</taxon>
        <taxon>Myxozoa</taxon>
        <taxon>Myxosporea</taxon>
        <taxon>Bivalvulida</taxon>
        <taxon>Platysporina</taxon>
        <taxon>Myxobolidae</taxon>
        <taxon>Thelohanellus</taxon>
    </lineage>
</organism>
<evidence type="ECO:0000256" key="5">
    <source>
        <dbReference type="ARBA" id="ARBA00022989"/>
    </source>
</evidence>
<evidence type="ECO:0000313" key="8">
    <source>
        <dbReference type="Proteomes" id="UP000031668"/>
    </source>
</evidence>
<comment type="similarity">
    <text evidence="2">Belongs to the nonaspanin (TM9SF) (TC 9.A.2) family.</text>
</comment>
<evidence type="ECO:0000256" key="2">
    <source>
        <dbReference type="ARBA" id="ARBA00005227"/>
    </source>
</evidence>
<proteinExistence type="inferred from homology"/>
<accession>A0A0C2IVW4</accession>
<dbReference type="InterPro" id="IPR004240">
    <property type="entry name" value="EMP70"/>
</dbReference>
<evidence type="ECO:0000313" key="7">
    <source>
        <dbReference type="EMBL" id="KII60992.1"/>
    </source>
</evidence>
<dbReference type="OrthoDB" id="6017701at2759"/>
<dbReference type="Proteomes" id="UP000031668">
    <property type="component" value="Unassembled WGS sequence"/>
</dbReference>
<evidence type="ECO:0000256" key="3">
    <source>
        <dbReference type="ARBA" id="ARBA00022692"/>
    </source>
</evidence>
<gene>
    <name evidence="7" type="ORF">RF11_13965</name>
</gene>
<keyword evidence="3" id="KW-0812">Transmembrane</keyword>